<keyword evidence="1" id="KW-0812">Transmembrane</keyword>
<comment type="caution">
    <text evidence="2">The sequence shown here is derived from an EMBL/GenBank/DDBJ whole genome shotgun (WGS) entry which is preliminary data.</text>
</comment>
<dbReference type="Pfam" id="PF08643">
    <property type="entry name" value="DUF1776"/>
    <property type="match status" value="2"/>
</dbReference>
<protein>
    <recommendedName>
        <fullName evidence="4">DUF1776-domain-containing protein</fullName>
    </recommendedName>
</protein>
<organism evidence="2 3">
    <name type="scientific">Friedmanniomyces endolithicus</name>
    <dbReference type="NCBI Taxonomy" id="329885"/>
    <lineage>
        <taxon>Eukaryota</taxon>
        <taxon>Fungi</taxon>
        <taxon>Dikarya</taxon>
        <taxon>Ascomycota</taxon>
        <taxon>Pezizomycotina</taxon>
        <taxon>Dothideomycetes</taxon>
        <taxon>Dothideomycetidae</taxon>
        <taxon>Mycosphaerellales</taxon>
        <taxon>Teratosphaeriaceae</taxon>
        <taxon>Friedmanniomyces</taxon>
    </lineage>
</organism>
<name>A0AAN6KAC6_9PEZI</name>
<evidence type="ECO:0000313" key="3">
    <source>
        <dbReference type="Proteomes" id="UP001175353"/>
    </source>
</evidence>
<accession>A0AAN6KAC6</accession>
<dbReference type="EMBL" id="JAUJLE010000170">
    <property type="protein sequence ID" value="KAK0972360.1"/>
    <property type="molecule type" value="Genomic_DNA"/>
</dbReference>
<proteinExistence type="predicted"/>
<dbReference type="InterPro" id="IPR036291">
    <property type="entry name" value="NAD(P)-bd_dom_sf"/>
</dbReference>
<dbReference type="PANTHER" id="PTHR43313">
    <property type="entry name" value="SHORT-CHAIN DEHYDROGENASE/REDUCTASE FAMILY 9C"/>
    <property type="match status" value="1"/>
</dbReference>
<dbReference type="Gene3D" id="3.40.50.720">
    <property type="entry name" value="NAD(P)-binding Rossmann-like Domain"/>
    <property type="match status" value="1"/>
</dbReference>
<dbReference type="InterPro" id="IPR013952">
    <property type="entry name" value="DUF1776_fun"/>
</dbReference>
<evidence type="ECO:0000313" key="2">
    <source>
        <dbReference type="EMBL" id="KAK0972360.1"/>
    </source>
</evidence>
<keyword evidence="1" id="KW-0472">Membrane</keyword>
<reference evidence="2" key="1">
    <citation type="submission" date="2023-06" db="EMBL/GenBank/DDBJ databases">
        <title>Black Yeasts Isolated from many extreme environments.</title>
        <authorList>
            <person name="Coleine C."/>
            <person name="Stajich J.E."/>
            <person name="Selbmann L."/>
        </authorList>
    </citation>
    <scope>NUCLEOTIDE SEQUENCE</scope>
    <source>
        <strain evidence="2">CCFEE 5200</strain>
    </source>
</reference>
<dbReference type="SUPFAM" id="SSF51735">
    <property type="entry name" value="NAD(P)-binding Rossmann-fold domains"/>
    <property type="match status" value="1"/>
</dbReference>
<feature type="transmembrane region" description="Helical" evidence="1">
    <location>
        <begin position="131"/>
        <end position="150"/>
    </location>
</feature>
<evidence type="ECO:0008006" key="4">
    <source>
        <dbReference type="Google" id="ProtNLM"/>
    </source>
</evidence>
<dbReference type="PANTHER" id="PTHR43313:SF1">
    <property type="entry name" value="3BETA-HYDROXYSTEROID DEHYDROGENASE DHS-16"/>
    <property type="match status" value="1"/>
</dbReference>
<sequence length="471" mass="51934">MAALAKQKVSKFSALQHGVLNAHRVTSFRIAVPSAGDTEGDPLMASLSSLRYTTRAAVQYIFVCNLFDYARRQFNEIADDVEKHFEQVAGQLRQWMPADSPFVRPLPAPKRLPPPSTLQLAQRWVHQHRRVTAAVIAFLVTGSVGTLIYVRSKNLRHKRRAKRSASGARTEVVVVAGAVANPVASALYLDLERRGFVVYVVASTQEDEQYIRSQSRIDLLPLHLDLVDPFTAQDQLARFRGSLEREHHAFEGAEPHQLKLVGLVLVPDTKSAPAQVEDISSEEWSDALNAKVLNTIATTQLFLPTVIEQKAKVLLLTPSVTPALKPPMHAIESTVYGALEGFASSLSAELRPEGVAVSHFKLGDIDIPAITAKQKWKGAPQPRLKGTPLRVLHDSVFDALVARRPRRTWHVGRGSLAYEIIGDWVPPAVIGWMMGTGVARKATAVEEVAKSEDIMQSSQGSLTWEKVEQEV</sequence>
<dbReference type="AlphaFoldDB" id="A0AAN6KAC6"/>
<dbReference type="Proteomes" id="UP001175353">
    <property type="component" value="Unassembled WGS sequence"/>
</dbReference>
<keyword evidence="1" id="KW-1133">Transmembrane helix</keyword>
<gene>
    <name evidence="2" type="ORF">LTR91_015216</name>
</gene>
<keyword evidence="3" id="KW-1185">Reference proteome</keyword>
<evidence type="ECO:0000256" key="1">
    <source>
        <dbReference type="SAM" id="Phobius"/>
    </source>
</evidence>